<evidence type="ECO:0000313" key="2">
    <source>
        <dbReference type="EMBL" id="KAL3658751.1"/>
    </source>
</evidence>
<name>A0ABD3EZI5_9STRA</name>
<evidence type="ECO:0000313" key="3">
    <source>
        <dbReference type="Proteomes" id="UP001632037"/>
    </source>
</evidence>
<dbReference type="EMBL" id="JBIMZQ010000051">
    <property type="protein sequence ID" value="KAL3658751.1"/>
    <property type="molecule type" value="Genomic_DNA"/>
</dbReference>
<reference evidence="2 3" key="1">
    <citation type="submission" date="2024-09" db="EMBL/GenBank/DDBJ databases">
        <title>Genome sequencing and assembly of Phytophthora oleae, isolate VK10A, causative agent of rot of olive drupes.</title>
        <authorList>
            <person name="Conti Taguali S."/>
            <person name="Riolo M."/>
            <person name="La Spada F."/>
            <person name="Cacciola S.O."/>
            <person name="Dionisio G."/>
        </authorList>
    </citation>
    <scope>NUCLEOTIDE SEQUENCE [LARGE SCALE GENOMIC DNA]</scope>
    <source>
        <strain evidence="2 3">VK10A</strain>
    </source>
</reference>
<dbReference type="AlphaFoldDB" id="A0ABD3EZI5"/>
<gene>
    <name evidence="2" type="ORF">V7S43_016122</name>
</gene>
<feature type="compositionally biased region" description="Basic and acidic residues" evidence="1">
    <location>
        <begin position="27"/>
        <end position="48"/>
    </location>
</feature>
<protein>
    <submittedName>
        <fullName evidence="2">Uncharacterized protein</fullName>
    </submittedName>
</protein>
<dbReference type="Proteomes" id="UP001632037">
    <property type="component" value="Unassembled WGS sequence"/>
</dbReference>
<feature type="region of interest" description="Disordered" evidence="1">
    <location>
        <begin position="1"/>
        <end position="53"/>
    </location>
</feature>
<sequence>MSAKDPGGGRPPSLAAEGKSPDSCATEADKKGGNLKSIRGEIPGDARSQDSIVPEIPPEVWDTIHYLDVDSQNGWMAEVPQRNSQDYLVWINNHSQTAQRHVMARCEYTAEQLAGTGSRVAKETDIAVLKDLAKPFENLDELRKSAAQRLMIQETKDKQSQKIAEWLKAAGSSDTSNIQKQDPPPG</sequence>
<accession>A0ABD3EZI5</accession>
<organism evidence="2 3">
    <name type="scientific">Phytophthora oleae</name>
    <dbReference type="NCBI Taxonomy" id="2107226"/>
    <lineage>
        <taxon>Eukaryota</taxon>
        <taxon>Sar</taxon>
        <taxon>Stramenopiles</taxon>
        <taxon>Oomycota</taxon>
        <taxon>Peronosporomycetes</taxon>
        <taxon>Peronosporales</taxon>
        <taxon>Peronosporaceae</taxon>
        <taxon>Phytophthora</taxon>
    </lineage>
</organism>
<evidence type="ECO:0000256" key="1">
    <source>
        <dbReference type="SAM" id="MobiDB-lite"/>
    </source>
</evidence>
<feature type="compositionally biased region" description="Gly residues" evidence="1">
    <location>
        <begin position="1"/>
        <end position="10"/>
    </location>
</feature>
<comment type="caution">
    <text evidence="2">The sequence shown here is derived from an EMBL/GenBank/DDBJ whole genome shotgun (WGS) entry which is preliminary data.</text>
</comment>
<keyword evidence="3" id="KW-1185">Reference proteome</keyword>
<proteinExistence type="predicted"/>